<dbReference type="Gene3D" id="3.40.50.150">
    <property type="entry name" value="Vaccinia Virus protein VP39"/>
    <property type="match status" value="1"/>
</dbReference>
<sequence length="188" mass="20477">MGWDVLATDLPDVIESVLSDNIAKNTPNLPLGSGMIQVRALDWTVPHDLWSWDNDSTIASPTGVIPSHAPADGVSRLGPPFDLVITADTVYSPALAQPLVLTLKALSELSQYQSSSGSVRYPPIYVCLERRDPNLVDQTLALAGEMGAFAAKRIPPNKVAQAMDKGGLLWDREDWDGVEIWTLTRKSR</sequence>
<dbReference type="InterPro" id="IPR019410">
    <property type="entry name" value="Methyltransf_16"/>
</dbReference>
<gene>
    <name evidence="1" type="ORF">PHLCEN_2v10134</name>
</gene>
<dbReference type="PANTHER" id="PTHR14614">
    <property type="entry name" value="HEPATOCELLULAR CARCINOMA-ASSOCIATED ANTIGEN"/>
    <property type="match status" value="1"/>
</dbReference>
<comment type="caution">
    <text evidence="1">The sequence shown here is derived from an EMBL/GenBank/DDBJ whole genome shotgun (WGS) entry which is preliminary data.</text>
</comment>
<dbReference type="GO" id="GO:0008757">
    <property type="term" value="F:S-adenosylmethionine-dependent methyltransferase activity"/>
    <property type="evidence" value="ECO:0007669"/>
    <property type="project" value="UniProtKB-ARBA"/>
</dbReference>
<dbReference type="GO" id="GO:0005737">
    <property type="term" value="C:cytoplasm"/>
    <property type="evidence" value="ECO:0007669"/>
    <property type="project" value="TreeGrafter"/>
</dbReference>
<evidence type="ECO:0008006" key="3">
    <source>
        <dbReference type="Google" id="ProtNLM"/>
    </source>
</evidence>
<protein>
    <recommendedName>
        <fullName evidence="3">S-adenosyl-L-methionine-dependent methyltransferase</fullName>
    </recommendedName>
</protein>
<dbReference type="EMBL" id="MLYV02001019">
    <property type="protein sequence ID" value="PSR74178.1"/>
    <property type="molecule type" value="Genomic_DNA"/>
</dbReference>
<dbReference type="Proteomes" id="UP000186601">
    <property type="component" value="Unassembled WGS sequence"/>
</dbReference>
<dbReference type="AlphaFoldDB" id="A0A2R6NP20"/>
<evidence type="ECO:0000313" key="2">
    <source>
        <dbReference type="Proteomes" id="UP000186601"/>
    </source>
</evidence>
<dbReference type="PANTHER" id="PTHR14614:SF162">
    <property type="entry name" value="EXPRESSED PROTEIN"/>
    <property type="match status" value="1"/>
</dbReference>
<proteinExistence type="predicted"/>
<dbReference type="GO" id="GO:0005634">
    <property type="term" value="C:nucleus"/>
    <property type="evidence" value="ECO:0007669"/>
    <property type="project" value="TreeGrafter"/>
</dbReference>
<reference evidence="1 2" key="1">
    <citation type="submission" date="2018-02" db="EMBL/GenBank/DDBJ databases">
        <title>Genome sequence of the basidiomycete white-rot fungus Phlebia centrifuga.</title>
        <authorList>
            <person name="Granchi Z."/>
            <person name="Peng M."/>
            <person name="de Vries R.P."/>
            <person name="Hilden K."/>
            <person name="Makela M.R."/>
            <person name="Grigoriev I."/>
            <person name="Riley R."/>
        </authorList>
    </citation>
    <scope>NUCLEOTIDE SEQUENCE [LARGE SCALE GENOMIC DNA]</scope>
    <source>
        <strain evidence="1 2">FBCC195</strain>
    </source>
</reference>
<dbReference type="InterPro" id="IPR029063">
    <property type="entry name" value="SAM-dependent_MTases_sf"/>
</dbReference>
<accession>A0A2R6NP20</accession>
<keyword evidence="2" id="KW-1185">Reference proteome</keyword>
<name>A0A2R6NP20_9APHY</name>
<evidence type="ECO:0000313" key="1">
    <source>
        <dbReference type="EMBL" id="PSR74178.1"/>
    </source>
</evidence>
<organism evidence="1 2">
    <name type="scientific">Hermanssonia centrifuga</name>
    <dbReference type="NCBI Taxonomy" id="98765"/>
    <lineage>
        <taxon>Eukaryota</taxon>
        <taxon>Fungi</taxon>
        <taxon>Dikarya</taxon>
        <taxon>Basidiomycota</taxon>
        <taxon>Agaricomycotina</taxon>
        <taxon>Agaricomycetes</taxon>
        <taxon>Polyporales</taxon>
        <taxon>Meruliaceae</taxon>
        <taxon>Hermanssonia</taxon>
    </lineage>
</organism>
<dbReference type="OrthoDB" id="194386at2759"/>